<feature type="compositionally biased region" description="Polar residues" evidence="1">
    <location>
        <begin position="204"/>
        <end position="214"/>
    </location>
</feature>
<accession>A0A0F8XQL3</accession>
<evidence type="ECO:0000313" key="2">
    <source>
        <dbReference type="EMBL" id="KKK25812.1"/>
    </source>
</evidence>
<protein>
    <submittedName>
        <fullName evidence="2">Uncharacterized protein</fullName>
    </submittedName>
</protein>
<dbReference type="AlphaFoldDB" id="A0A0F8XQL3"/>
<sequence length="221" mass="25438">SCIVTIMGVNQRVKYVLRLPFLTKRAELKGKAVMDMEDDADHDDTDVEVYATPTFPYDEGDHIHVAVRTKELGLSSASASSSSSSFGCRDSRRTRLVRIASWASIKDHCRWTMDQERELVFAEGELARCQKAWSSEQELWLAYIKALHDEKEAHEDFLHHRAKQLGDEQQHFRKAWDRNRRRSSQEQQSPVSPSSPHPFPQPLTLAQRSDTGSSRLGRFRR</sequence>
<evidence type="ECO:0000313" key="3">
    <source>
        <dbReference type="Proteomes" id="UP000034947"/>
    </source>
</evidence>
<evidence type="ECO:0000256" key="1">
    <source>
        <dbReference type="SAM" id="MobiDB-lite"/>
    </source>
</evidence>
<reference evidence="2 3" key="1">
    <citation type="submission" date="2015-02" db="EMBL/GenBank/DDBJ databases">
        <title>Draft Genome Sequences of Two Closely-Related Aflatoxigenic Aspergillus Species Obtained from the Cote d'Ivoire.</title>
        <authorList>
            <person name="Moore G.G."/>
            <person name="Beltz S.B."/>
            <person name="Mack B.M."/>
        </authorList>
    </citation>
    <scope>NUCLEOTIDE SEQUENCE [LARGE SCALE GENOMIC DNA]</scope>
    <source>
        <strain evidence="2 3">SRRC1432</strain>
    </source>
</reference>
<feature type="region of interest" description="Disordered" evidence="1">
    <location>
        <begin position="169"/>
        <end position="221"/>
    </location>
</feature>
<proteinExistence type="predicted"/>
<dbReference type="Proteomes" id="UP000034947">
    <property type="component" value="Unassembled WGS sequence"/>
</dbReference>
<dbReference type="EMBL" id="JYKN01000084">
    <property type="protein sequence ID" value="KKK25812.1"/>
    <property type="molecule type" value="Genomic_DNA"/>
</dbReference>
<keyword evidence="3" id="KW-1185">Reference proteome</keyword>
<organism evidence="2 3">
    <name type="scientific">Aspergillus ochraceoroseus</name>
    <dbReference type="NCBI Taxonomy" id="138278"/>
    <lineage>
        <taxon>Eukaryota</taxon>
        <taxon>Fungi</taxon>
        <taxon>Dikarya</taxon>
        <taxon>Ascomycota</taxon>
        <taxon>Pezizomycotina</taxon>
        <taxon>Eurotiomycetes</taxon>
        <taxon>Eurotiomycetidae</taxon>
        <taxon>Eurotiales</taxon>
        <taxon>Aspergillaceae</taxon>
        <taxon>Aspergillus</taxon>
        <taxon>Aspergillus subgen. Nidulantes</taxon>
    </lineage>
</organism>
<feature type="non-terminal residue" evidence="2">
    <location>
        <position position="1"/>
    </location>
</feature>
<dbReference type="OrthoDB" id="4362041at2759"/>
<gene>
    <name evidence="2" type="ORF">AOCH_002432</name>
</gene>
<name>A0A0F8XQL3_9EURO</name>
<feature type="compositionally biased region" description="Basic and acidic residues" evidence="1">
    <location>
        <begin position="169"/>
        <end position="178"/>
    </location>
</feature>
<dbReference type="VEuPathDB" id="FungiDB:P175DRAFT_0436041"/>
<comment type="caution">
    <text evidence="2">The sequence shown here is derived from an EMBL/GenBank/DDBJ whole genome shotgun (WGS) entry which is preliminary data.</text>
</comment>